<keyword evidence="1" id="KW-0732">Signal</keyword>
<reference evidence="6" key="1">
    <citation type="submission" date="2025-08" db="UniProtKB">
        <authorList>
            <consortium name="Ensembl"/>
        </authorList>
    </citation>
    <scope>IDENTIFICATION</scope>
</reference>
<organism evidence="6 7">
    <name type="scientific">Apteryx owenii</name>
    <name type="common">Little spotted kiwi</name>
    <dbReference type="NCBI Taxonomy" id="8824"/>
    <lineage>
        <taxon>Eukaryota</taxon>
        <taxon>Metazoa</taxon>
        <taxon>Chordata</taxon>
        <taxon>Craniata</taxon>
        <taxon>Vertebrata</taxon>
        <taxon>Euteleostomi</taxon>
        <taxon>Archelosauria</taxon>
        <taxon>Archosauria</taxon>
        <taxon>Dinosauria</taxon>
        <taxon>Saurischia</taxon>
        <taxon>Theropoda</taxon>
        <taxon>Coelurosauria</taxon>
        <taxon>Aves</taxon>
        <taxon>Palaeognathae</taxon>
        <taxon>Apterygiformes</taxon>
        <taxon>Apterygidae</taxon>
        <taxon>Apteryx</taxon>
    </lineage>
</organism>
<accession>A0A8B9PK72</accession>
<comment type="similarity">
    <text evidence="4">Belongs to the IL-12B family.</text>
</comment>
<dbReference type="GO" id="GO:0005125">
    <property type="term" value="F:cytokine activity"/>
    <property type="evidence" value="ECO:0007669"/>
    <property type="project" value="UniProtKB-KW"/>
</dbReference>
<evidence type="ECO:0000313" key="6">
    <source>
        <dbReference type="Ensembl" id="ENSAOWP00000012841.1"/>
    </source>
</evidence>
<dbReference type="InterPro" id="IPR050676">
    <property type="entry name" value="IL-12"/>
</dbReference>
<evidence type="ECO:0000256" key="1">
    <source>
        <dbReference type="ARBA" id="ARBA00022729"/>
    </source>
</evidence>
<keyword evidence="2" id="KW-1015">Disulfide bond</keyword>
<dbReference type="GO" id="GO:0005615">
    <property type="term" value="C:extracellular space"/>
    <property type="evidence" value="ECO:0007669"/>
    <property type="project" value="UniProtKB-KW"/>
</dbReference>
<sequence>MPPTWWSGARVCGAGWARGQSPARSRCGRPGAEGVGLGMDAGAGDGCEVMEQVLGMDVRLWSRSWGWMWGDGARMGMDAGAGDGCEVMEQVLGMDVGRWSKVGCGYRGWVWMWGDRAGLGMDVGQTLSPGCATLPGLGALIFYPLPAPPGQEEGMNVSCQAESYRGSFRCSWRAPSFAVFRARLTRSNGSFGDWVHVAGHRGRFNANFTDPSFCPFAEELHPLQLHLEGLSDTSFLSFTVHFFIRDIVQPDPPQELTVRRRGDRLYLSWAPPASWPLPKSYFALFYRLQYELLNGTQVTLRVAPCPRHPVPSLPRALAAPCLHGPVPVLPCACVALCPHSPVPLLPLPCPLHALCPCCPVLSLPHARTAPCLCCSVPTLHCLHSYLGLFFLLS</sequence>
<name>A0A8B9PK72_APTOW</name>
<dbReference type="AlphaFoldDB" id="A0A8B9PK72"/>
<dbReference type="Gene3D" id="2.60.40.10">
    <property type="entry name" value="Immunoglobulins"/>
    <property type="match status" value="2"/>
</dbReference>
<dbReference type="SUPFAM" id="SSF49265">
    <property type="entry name" value="Fibronectin type III"/>
    <property type="match status" value="2"/>
</dbReference>
<keyword evidence="4" id="KW-0393">Immunoglobulin domain</keyword>
<dbReference type="PANTHER" id="PTHR48485:SF3">
    <property type="entry name" value="INTERLEUKIN-12 SUBUNIT BETA"/>
    <property type="match status" value="1"/>
</dbReference>
<dbReference type="GO" id="GO:0016020">
    <property type="term" value="C:membrane"/>
    <property type="evidence" value="ECO:0007669"/>
    <property type="project" value="InterPro"/>
</dbReference>
<dbReference type="InterPro" id="IPR003530">
    <property type="entry name" value="Hematopoietin_rcpt_L_F3_CS"/>
</dbReference>
<feature type="domain" description="Interleukin-12 beta central" evidence="5">
    <location>
        <begin position="157"/>
        <end position="228"/>
    </location>
</feature>
<dbReference type="InterPro" id="IPR013783">
    <property type="entry name" value="Ig-like_fold"/>
</dbReference>
<evidence type="ECO:0000256" key="3">
    <source>
        <dbReference type="ARBA" id="ARBA00023180"/>
    </source>
</evidence>
<dbReference type="Pfam" id="PF10420">
    <property type="entry name" value="IL12p40_C"/>
    <property type="match status" value="1"/>
</dbReference>
<dbReference type="InterPro" id="IPR015528">
    <property type="entry name" value="IL-12_beta"/>
</dbReference>
<keyword evidence="7" id="KW-1185">Reference proteome</keyword>
<comment type="subcellular location">
    <subcellularLocation>
        <location evidence="4">Secreted</location>
    </subcellularLocation>
</comment>
<keyword evidence="3 4" id="KW-0325">Glycoprotein</keyword>
<dbReference type="InterPro" id="IPR019482">
    <property type="entry name" value="IL-12_beta_cen-dom"/>
</dbReference>
<comment type="subunit">
    <text evidence="4">Heterodimer with IL12A; disulfide-linked. The heterodimer is known as interleukin IL-12.</text>
</comment>
<protein>
    <recommendedName>
        <fullName evidence="4">Interleukin-12 subunit beta</fullName>
        <shortName evidence="4">IL-12B</shortName>
    </recommendedName>
    <alternativeName>
        <fullName evidence="4">Cytotoxic lymphocyte maturation factor 40 kDa subunit</fullName>
    </alternativeName>
    <alternativeName>
        <fullName evidence="4">IL-12 subunit p40</fullName>
    </alternativeName>
</protein>
<gene>
    <name evidence="4" type="primary">IL12B</name>
</gene>
<dbReference type="Proteomes" id="UP000694424">
    <property type="component" value="Unplaced"/>
</dbReference>
<evidence type="ECO:0000313" key="7">
    <source>
        <dbReference type="Proteomes" id="UP000694424"/>
    </source>
</evidence>
<keyword evidence="4" id="KW-0202">Cytokine</keyword>
<dbReference type="GO" id="GO:0004896">
    <property type="term" value="F:cytokine receptor activity"/>
    <property type="evidence" value="ECO:0007669"/>
    <property type="project" value="UniProtKB-UniRule"/>
</dbReference>
<proteinExistence type="inferred from homology"/>
<dbReference type="InterPro" id="IPR036116">
    <property type="entry name" value="FN3_sf"/>
</dbReference>
<evidence type="ECO:0000256" key="4">
    <source>
        <dbReference type="RuleBase" id="RU281113"/>
    </source>
</evidence>
<evidence type="ECO:0000259" key="5">
    <source>
        <dbReference type="Pfam" id="PF10420"/>
    </source>
</evidence>
<reference evidence="6" key="2">
    <citation type="submission" date="2025-09" db="UniProtKB">
        <authorList>
            <consortium name="Ensembl"/>
        </authorList>
    </citation>
    <scope>IDENTIFICATION</scope>
</reference>
<dbReference type="PRINTS" id="PR01928">
    <property type="entry name" value="INTRLEUKN12B"/>
</dbReference>
<keyword evidence="4" id="KW-0964">Secreted</keyword>
<dbReference type="PANTHER" id="PTHR48485">
    <property type="entry name" value="INTERLEUKIN-12 SUBUNIT BETA-RELATED"/>
    <property type="match status" value="1"/>
</dbReference>
<evidence type="ECO:0000256" key="2">
    <source>
        <dbReference type="ARBA" id="ARBA00023157"/>
    </source>
</evidence>
<dbReference type="PROSITE" id="PS01354">
    <property type="entry name" value="HEMATOPO_REC_L_F3"/>
    <property type="match status" value="1"/>
</dbReference>
<dbReference type="Ensembl" id="ENSAOWT00000014587.1">
    <property type="protein sequence ID" value="ENSAOWP00000012841.1"/>
    <property type="gene ID" value="ENSAOWG00000008762.1"/>
</dbReference>